<dbReference type="PANTHER" id="PTHR35038">
    <property type="entry name" value="DISSIMILATORY SULFITE REDUCTASE SIRA"/>
    <property type="match status" value="1"/>
</dbReference>
<comment type="cofactor">
    <cofactor evidence="1">
        <name>heme c</name>
        <dbReference type="ChEBI" id="CHEBI:61717"/>
    </cofactor>
</comment>
<dbReference type="KEGG" id="sat:SYN_00147"/>
<evidence type="ECO:0000256" key="7">
    <source>
        <dbReference type="ARBA" id="ARBA00022982"/>
    </source>
</evidence>
<dbReference type="Pfam" id="PF14537">
    <property type="entry name" value="Cytochrom_c3_2"/>
    <property type="match status" value="1"/>
</dbReference>
<evidence type="ECO:0000256" key="1">
    <source>
        <dbReference type="ARBA" id="ARBA00001926"/>
    </source>
</evidence>
<dbReference type="InterPro" id="IPR036280">
    <property type="entry name" value="Multihaem_cyt_sf"/>
</dbReference>
<dbReference type="RefSeq" id="WP_011416007.1">
    <property type="nucleotide sequence ID" value="NC_007759.1"/>
</dbReference>
<feature type="domain" description="Tetrahaem cytochrome" evidence="9">
    <location>
        <begin position="166"/>
        <end position="246"/>
    </location>
</feature>
<evidence type="ECO:0000256" key="3">
    <source>
        <dbReference type="ARBA" id="ARBA00022448"/>
    </source>
</evidence>
<dbReference type="GO" id="GO:0046872">
    <property type="term" value="F:metal ion binding"/>
    <property type="evidence" value="ECO:0007669"/>
    <property type="project" value="UniProtKB-KW"/>
</dbReference>
<reference evidence="10 11" key="1">
    <citation type="journal article" date="2007" name="Proc. Natl. Acad. Sci. U.S.A.">
        <title>The genome of Syntrophus aciditrophicus: life at the thermodynamic limit of microbial growth.</title>
        <authorList>
            <person name="McInerney M.J."/>
            <person name="Rohlin L."/>
            <person name="Mouttaki H."/>
            <person name="Kim U."/>
            <person name="Krupp R.S."/>
            <person name="Rios-Hernandez L."/>
            <person name="Sieber J."/>
            <person name="Struchtemeyer C.G."/>
            <person name="Bhattacharyya A."/>
            <person name="Campbell J.W."/>
            <person name="Gunsalus R.P."/>
        </authorList>
    </citation>
    <scope>NUCLEOTIDE SEQUENCE [LARGE SCALE GENOMIC DNA]</scope>
    <source>
        <strain evidence="10 11">SB</strain>
    </source>
</reference>
<proteinExistence type="predicted"/>
<dbReference type="AlphaFoldDB" id="Q2LYA4"/>
<evidence type="ECO:0000259" key="9">
    <source>
        <dbReference type="Pfam" id="PF14537"/>
    </source>
</evidence>
<dbReference type="Gene3D" id="1.10.780.10">
    <property type="entry name" value="Hydroxylamine Oxidoreductase, Chain A, domain 1"/>
    <property type="match status" value="1"/>
</dbReference>
<dbReference type="Proteomes" id="UP000001933">
    <property type="component" value="Chromosome"/>
</dbReference>
<protein>
    <submittedName>
        <fullName evidence="10">Hypothetical cytosolic protein</fullName>
    </submittedName>
</protein>
<dbReference type="SUPFAM" id="SSF48695">
    <property type="entry name" value="Multiheme cytochromes"/>
    <property type="match status" value="1"/>
</dbReference>
<evidence type="ECO:0000256" key="2">
    <source>
        <dbReference type="ARBA" id="ARBA00004196"/>
    </source>
</evidence>
<keyword evidence="8" id="KW-0408">Iron</keyword>
<dbReference type="Gene3D" id="1.10.1130.10">
    <property type="entry name" value="Flavocytochrome C3, Chain A"/>
    <property type="match status" value="1"/>
</dbReference>
<organism evidence="10 11">
    <name type="scientific">Syntrophus aciditrophicus (strain SB)</name>
    <dbReference type="NCBI Taxonomy" id="56780"/>
    <lineage>
        <taxon>Bacteria</taxon>
        <taxon>Pseudomonadati</taxon>
        <taxon>Thermodesulfobacteriota</taxon>
        <taxon>Syntrophia</taxon>
        <taxon>Syntrophales</taxon>
        <taxon>Syntrophaceae</taxon>
        <taxon>Syntrophus</taxon>
    </lineage>
</organism>
<dbReference type="InParanoid" id="Q2LYA4"/>
<gene>
    <name evidence="10" type="ORF">SYN_00147</name>
</gene>
<keyword evidence="7" id="KW-0249">Electron transport</keyword>
<dbReference type="EMBL" id="CP000252">
    <property type="protein sequence ID" value="ABC75972.1"/>
    <property type="molecule type" value="Genomic_DNA"/>
</dbReference>
<name>Q2LYA4_SYNAS</name>
<keyword evidence="5" id="KW-0479">Metal-binding</keyword>
<evidence type="ECO:0000256" key="8">
    <source>
        <dbReference type="ARBA" id="ARBA00023004"/>
    </source>
</evidence>
<evidence type="ECO:0000313" key="11">
    <source>
        <dbReference type="Proteomes" id="UP000001933"/>
    </source>
</evidence>
<keyword evidence="6" id="KW-0732">Signal</keyword>
<dbReference type="InterPro" id="IPR012286">
    <property type="entry name" value="Tetrahaem_cytochrome"/>
</dbReference>
<evidence type="ECO:0000256" key="5">
    <source>
        <dbReference type="ARBA" id="ARBA00022723"/>
    </source>
</evidence>
<evidence type="ECO:0000313" key="10">
    <source>
        <dbReference type="EMBL" id="ABC75972.1"/>
    </source>
</evidence>
<keyword evidence="11" id="KW-1185">Reference proteome</keyword>
<comment type="subcellular location">
    <subcellularLocation>
        <location evidence="2">Cell envelope</location>
    </subcellularLocation>
</comment>
<dbReference type="GO" id="GO:0030313">
    <property type="term" value="C:cell envelope"/>
    <property type="evidence" value="ECO:0007669"/>
    <property type="project" value="UniProtKB-SubCell"/>
</dbReference>
<dbReference type="HOGENOM" id="CLU_753639_0_0_7"/>
<dbReference type="InterPro" id="IPR051829">
    <property type="entry name" value="Multiheme_Cytochr_ET"/>
</dbReference>
<sequence>MKAEEYYKGYLVNPELLAKDPHLSKGCETCHKGDKSGETKEQAHEGMVKRPSDNLKTCGQCHGKIAAAYGKSLHYTTIGQRQGVMARFSKAELKIFDKRVFEQSCRSCHASCGGCHVKSPPVSGISLGLIQGHKFVRKDEGKTCAFCHGGRVYPEYVGEYGGATDVHYQKGMMCLDCHKKREFHGDGKKYLTKQAVKDRPACTNCHKTINSKTLLTKKAHSVHRGKVSCYGCHSGGQYRNCYDCHEGTGAKAEPGFILGKNPRNTKEVTTLRVIPTVRNSFEKVGIRMEKFDALPNYWNSPVHNIRKRTDRTRSCDSCHTDRTGFLTWETLLKGGAKANERLIHTPKPITR</sequence>
<evidence type="ECO:0000256" key="6">
    <source>
        <dbReference type="ARBA" id="ARBA00022729"/>
    </source>
</evidence>
<keyword evidence="4" id="KW-0349">Heme</keyword>
<dbReference type="eggNOG" id="COG2897">
    <property type="taxonomic scope" value="Bacteria"/>
</dbReference>
<dbReference type="OrthoDB" id="5389598at2"/>
<keyword evidence="3" id="KW-0813">Transport</keyword>
<accession>Q2LYA4</accession>
<dbReference type="STRING" id="56780.SYN_00147"/>
<evidence type="ECO:0000256" key="4">
    <source>
        <dbReference type="ARBA" id="ARBA00022617"/>
    </source>
</evidence>